<feature type="transmembrane region" description="Helical" evidence="2">
    <location>
        <begin position="169"/>
        <end position="187"/>
    </location>
</feature>
<accession>A0A644XIH9</accession>
<reference evidence="3" key="1">
    <citation type="submission" date="2019-08" db="EMBL/GenBank/DDBJ databases">
        <authorList>
            <person name="Kucharzyk K."/>
            <person name="Murdoch R.W."/>
            <person name="Higgins S."/>
            <person name="Loffler F."/>
        </authorList>
    </citation>
    <scope>NUCLEOTIDE SEQUENCE</scope>
</reference>
<feature type="transmembrane region" description="Helical" evidence="2">
    <location>
        <begin position="199"/>
        <end position="218"/>
    </location>
</feature>
<feature type="compositionally biased region" description="Polar residues" evidence="1">
    <location>
        <begin position="350"/>
        <end position="361"/>
    </location>
</feature>
<gene>
    <name evidence="3" type="ORF">SDC9_60373</name>
</gene>
<feature type="transmembrane region" description="Helical" evidence="2">
    <location>
        <begin position="55"/>
        <end position="74"/>
    </location>
</feature>
<dbReference type="EMBL" id="VSSQ01002211">
    <property type="protein sequence ID" value="MPM14013.1"/>
    <property type="molecule type" value="Genomic_DNA"/>
</dbReference>
<feature type="transmembrane region" description="Helical" evidence="2">
    <location>
        <begin position="128"/>
        <end position="149"/>
    </location>
</feature>
<dbReference type="AlphaFoldDB" id="A0A644XIH9"/>
<evidence type="ECO:0000256" key="2">
    <source>
        <dbReference type="SAM" id="Phobius"/>
    </source>
</evidence>
<keyword evidence="2" id="KW-0812">Transmembrane</keyword>
<proteinExistence type="predicted"/>
<feature type="transmembrane region" description="Helical" evidence="2">
    <location>
        <begin position="99"/>
        <end position="116"/>
    </location>
</feature>
<keyword evidence="2" id="KW-1133">Transmembrane helix</keyword>
<comment type="caution">
    <text evidence="3">The sequence shown here is derived from an EMBL/GenBank/DDBJ whole genome shotgun (WGS) entry which is preliminary data.</text>
</comment>
<feature type="region of interest" description="Disordered" evidence="1">
    <location>
        <begin position="341"/>
        <end position="361"/>
    </location>
</feature>
<name>A0A644XIH9_9ZZZZ</name>
<evidence type="ECO:0000313" key="3">
    <source>
        <dbReference type="EMBL" id="MPM14013.1"/>
    </source>
</evidence>
<evidence type="ECO:0000256" key="1">
    <source>
        <dbReference type="SAM" id="MobiDB-lite"/>
    </source>
</evidence>
<protein>
    <submittedName>
        <fullName evidence="3">Uncharacterized protein</fullName>
    </submittedName>
</protein>
<keyword evidence="2" id="KW-0472">Membrane</keyword>
<organism evidence="3">
    <name type="scientific">bioreactor metagenome</name>
    <dbReference type="NCBI Taxonomy" id="1076179"/>
    <lineage>
        <taxon>unclassified sequences</taxon>
        <taxon>metagenomes</taxon>
        <taxon>ecological metagenomes</taxon>
    </lineage>
</organism>
<sequence>MPRDEIIHFLDAEILSVRADIQRPGWTKWAIWGSLGTLTWILLEQLENPKHSPNIIFFLIIAGSFLFDLISSYLKLTENTYKDNLRPNRFFDYSIHRNWRAMSVLGIFKHFGLLYLTHLISPILPLRLTLCSYLCNIAFLVIYVINFVLTFFHNPVGTHSTEPGWKFNLIFSLLFFSGLFFIGQTALKFASSPTILVDLRIAGLVLILVQLAITLTRLDQDSPTLQKLVEIRRDLILNQISEETASNQIEELLLGLQSSTVIQEKTEHILHESEKIEKHLQQITEYLESFETYCEETPDHKSQEFINEAKLTALKISGHLNKIIFCNTSITMKINDIYRYKKDPPMKGKTQPNSQTVPGKR</sequence>